<dbReference type="GO" id="GO:0006364">
    <property type="term" value="P:rRNA processing"/>
    <property type="evidence" value="ECO:0007669"/>
    <property type="project" value="InterPro"/>
</dbReference>
<dbReference type="GO" id="GO:0034965">
    <property type="term" value="P:intronic box C/D snoRNA processing"/>
    <property type="evidence" value="ECO:0007669"/>
    <property type="project" value="TreeGrafter"/>
</dbReference>
<feature type="region of interest" description="Disordered" evidence="1">
    <location>
        <begin position="250"/>
        <end position="282"/>
    </location>
</feature>
<dbReference type="PANTHER" id="PTHR28272">
    <property type="entry name" value="RIBONUCLEASES P/MRP PROTEIN SUBUNIT POP3"/>
    <property type="match status" value="1"/>
</dbReference>
<dbReference type="AlphaFoldDB" id="A0A8H4VWJ3"/>
<gene>
    <name evidence="2" type="ORF">D9613_002239</name>
</gene>
<keyword evidence="3" id="KW-1185">Reference proteome</keyword>
<proteinExistence type="predicted"/>
<dbReference type="Gene3D" id="3.30.1330.30">
    <property type="match status" value="1"/>
</dbReference>
<evidence type="ECO:0000313" key="2">
    <source>
        <dbReference type="EMBL" id="KAF4622965.1"/>
    </source>
</evidence>
<dbReference type="InterPro" id="IPR013241">
    <property type="entry name" value="RNase_P_Pop3"/>
</dbReference>
<organism evidence="2 3">
    <name type="scientific">Agrocybe pediades</name>
    <dbReference type="NCBI Taxonomy" id="84607"/>
    <lineage>
        <taxon>Eukaryota</taxon>
        <taxon>Fungi</taxon>
        <taxon>Dikarya</taxon>
        <taxon>Basidiomycota</taxon>
        <taxon>Agaricomycotina</taxon>
        <taxon>Agaricomycetes</taxon>
        <taxon>Agaricomycetidae</taxon>
        <taxon>Agaricales</taxon>
        <taxon>Agaricineae</taxon>
        <taxon>Strophariaceae</taxon>
        <taxon>Agrocybe</taxon>
    </lineage>
</organism>
<comment type="caution">
    <text evidence="2">The sequence shown here is derived from an EMBL/GenBank/DDBJ whole genome shotgun (WGS) entry which is preliminary data.</text>
</comment>
<dbReference type="GO" id="GO:0000172">
    <property type="term" value="C:ribonuclease MRP complex"/>
    <property type="evidence" value="ECO:0007669"/>
    <property type="project" value="TreeGrafter"/>
</dbReference>
<dbReference type="GO" id="GO:0005829">
    <property type="term" value="C:cytosol"/>
    <property type="evidence" value="ECO:0007669"/>
    <property type="project" value="TreeGrafter"/>
</dbReference>
<feature type="region of interest" description="Disordered" evidence="1">
    <location>
        <begin position="66"/>
        <end position="95"/>
    </location>
</feature>
<evidence type="ECO:0000256" key="1">
    <source>
        <dbReference type="SAM" id="MobiDB-lite"/>
    </source>
</evidence>
<feature type="compositionally biased region" description="Basic and acidic residues" evidence="1">
    <location>
        <begin position="250"/>
        <end position="267"/>
    </location>
</feature>
<feature type="region of interest" description="Disordered" evidence="1">
    <location>
        <begin position="1"/>
        <end position="22"/>
    </location>
</feature>
<dbReference type="Pfam" id="PF08228">
    <property type="entry name" value="RNase_P_pop3"/>
    <property type="match status" value="1"/>
</dbReference>
<dbReference type="InterPro" id="IPR029064">
    <property type="entry name" value="Ribosomal_eL30-like_sf"/>
</dbReference>
<dbReference type="GO" id="GO:0008033">
    <property type="term" value="P:tRNA processing"/>
    <property type="evidence" value="ECO:0007669"/>
    <property type="project" value="InterPro"/>
</dbReference>
<dbReference type="Proteomes" id="UP000521872">
    <property type="component" value="Unassembled WGS sequence"/>
</dbReference>
<name>A0A8H4VWJ3_9AGAR</name>
<reference evidence="2 3" key="1">
    <citation type="submission" date="2019-12" db="EMBL/GenBank/DDBJ databases">
        <authorList>
            <person name="Floudas D."/>
            <person name="Bentzer J."/>
            <person name="Ahren D."/>
            <person name="Johansson T."/>
            <person name="Persson P."/>
            <person name="Tunlid A."/>
        </authorList>
    </citation>
    <scope>NUCLEOTIDE SEQUENCE [LARGE SCALE GENOMIC DNA]</scope>
    <source>
        <strain evidence="2 3">CBS 102.39</strain>
    </source>
</reference>
<dbReference type="GO" id="GO:0004526">
    <property type="term" value="F:ribonuclease P activity"/>
    <property type="evidence" value="ECO:0007669"/>
    <property type="project" value="TreeGrafter"/>
</dbReference>
<dbReference type="PANTHER" id="PTHR28272:SF1">
    <property type="entry name" value="RIBONUCLEASES P_MRP PROTEIN SUBUNIT POP3"/>
    <property type="match status" value="1"/>
</dbReference>
<accession>A0A8H4VWJ3</accession>
<dbReference type="EMBL" id="JAACJL010000001">
    <property type="protein sequence ID" value="KAF4622965.1"/>
    <property type="molecule type" value="Genomic_DNA"/>
</dbReference>
<sequence>MSEKHAKTLTQTSNRAKPKDAKEKKVVFKGVLDNPFRIAWPSIPVNLQNSMLAHITSKLEGAITSTPRLLRRKEKEAKRQKTTHTNEEEQPSELVQQSQVPLLLQHGVYGINQVTRRLESQGQDLRRPIIASNTSKDELAHLRCVFICREDLDPKILVDHIPPLVAAYNSRKPQEYVRLITLPRGSELALAKVLGVRRVAVFAIDTNYPEFGEMSTLLERIPILTAPWLSHPDAGSSLTPTHIKLLRTTAPKDMKLAKETRTKERAEAKKKRKLSQMVEEPK</sequence>
<evidence type="ECO:0000313" key="3">
    <source>
        <dbReference type="Proteomes" id="UP000521872"/>
    </source>
</evidence>
<feature type="compositionally biased region" description="Basic and acidic residues" evidence="1">
    <location>
        <begin position="73"/>
        <end position="87"/>
    </location>
</feature>
<dbReference type="GO" id="GO:0005655">
    <property type="term" value="C:nucleolar ribonuclease P complex"/>
    <property type="evidence" value="ECO:0007669"/>
    <property type="project" value="TreeGrafter"/>
</dbReference>
<dbReference type="GO" id="GO:0000171">
    <property type="term" value="F:ribonuclease MRP activity"/>
    <property type="evidence" value="ECO:0007669"/>
    <property type="project" value="TreeGrafter"/>
</dbReference>
<protein>
    <submittedName>
        <fullName evidence="2">Uncharacterized protein</fullName>
    </submittedName>
</protein>